<keyword evidence="4 9" id="KW-0812">Transmembrane</keyword>
<dbReference type="InterPro" id="IPR036739">
    <property type="entry name" value="SLC41_membr_dom_sf"/>
</dbReference>
<organism evidence="11">
    <name type="scientific">Heligmosomoides polygyrus</name>
    <name type="common">Parasitic roundworm</name>
    <dbReference type="NCBI Taxonomy" id="6339"/>
    <lineage>
        <taxon>Eukaryota</taxon>
        <taxon>Metazoa</taxon>
        <taxon>Ecdysozoa</taxon>
        <taxon>Nematoda</taxon>
        <taxon>Chromadorea</taxon>
        <taxon>Rhabditida</taxon>
        <taxon>Rhabditina</taxon>
        <taxon>Rhabditomorpha</taxon>
        <taxon>Strongyloidea</taxon>
        <taxon>Heligmosomidae</taxon>
        <taxon>Heligmosomoides</taxon>
    </lineage>
</organism>
<evidence type="ECO:0000256" key="3">
    <source>
        <dbReference type="ARBA" id="ARBA00022448"/>
    </source>
</evidence>
<sequence>MTSNNKSSIASGYDQLSTAYSFNEVTEEGRGRRGELIKCVSGIIDKVPQFLAICVPLQGMKGNLDMTFTSRLGTMAHQGRFKSGTQTVKIMRNMCLIQVLDETVEEMHFRTFILVYLAEILVYSLFRYGLDPDMHAIPLLTSIGDLMGTSLLFLLFYLMSFIRE</sequence>
<reference evidence="11 12" key="1">
    <citation type="submission" date="2018-11" db="EMBL/GenBank/DDBJ databases">
        <authorList>
            <consortium name="Pathogen Informatics"/>
        </authorList>
    </citation>
    <scope>NUCLEOTIDE SEQUENCE [LARGE SCALE GENOMIC DNA]</scope>
</reference>
<reference evidence="13" key="2">
    <citation type="submission" date="2019-09" db="UniProtKB">
        <authorList>
            <consortium name="WormBaseParasite"/>
        </authorList>
    </citation>
    <scope>IDENTIFICATION</scope>
</reference>
<evidence type="ECO:0000256" key="9">
    <source>
        <dbReference type="SAM" id="Phobius"/>
    </source>
</evidence>
<evidence type="ECO:0000256" key="4">
    <source>
        <dbReference type="ARBA" id="ARBA00022692"/>
    </source>
</evidence>
<proteinExistence type="inferred from homology"/>
<keyword evidence="6 9" id="KW-1133">Transmembrane helix</keyword>
<gene>
    <name evidence="11" type="ORF">HPBE_LOCUS19126</name>
</gene>
<dbReference type="OrthoDB" id="5859349at2759"/>
<keyword evidence="8 9" id="KW-0472">Membrane</keyword>
<keyword evidence="5" id="KW-0460">Magnesium</keyword>
<dbReference type="PANTHER" id="PTHR16228:SF7">
    <property type="entry name" value="SLC41A_MGTE INTEGRAL MEMBRANE DOMAIN-CONTAINING PROTEIN"/>
    <property type="match status" value="1"/>
</dbReference>
<dbReference type="EMBL" id="UZAH01031152">
    <property type="protein sequence ID" value="VDP14112.1"/>
    <property type="molecule type" value="Genomic_DNA"/>
</dbReference>
<accession>A0A3P8AIF2</accession>
<dbReference type="InterPro" id="IPR006667">
    <property type="entry name" value="SLC41_membr_dom"/>
</dbReference>
<evidence type="ECO:0000313" key="13">
    <source>
        <dbReference type="WBParaSite" id="HPBE_0001912701-mRNA-1"/>
    </source>
</evidence>
<dbReference type="AlphaFoldDB" id="A0A3P8AIF2"/>
<feature type="transmembrane region" description="Helical" evidence="9">
    <location>
        <begin position="112"/>
        <end position="130"/>
    </location>
</feature>
<comment type="similarity">
    <text evidence="2">Belongs to the SLC41A transporter family.</text>
</comment>
<keyword evidence="12" id="KW-1185">Reference proteome</keyword>
<evidence type="ECO:0000313" key="11">
    <source>
        <dbReference type="EMBL" id="VDP14112.1"/>
    </source>
</evidence>
<protein>
    <submittedName>
        <fullName evidence="13">MgtE domain-containing protein</fullName>
    </submittedName>
</protein>
<evidence type="ECO:0000256" key="6">
    <source>
        <dbReference type="ARBA" id="ARBA00022989"/>
    </source>
</evidence>
<evidence type="ECO:0000256" key="8">
    <source>
        <dbReference type="ARBA" id="ARBA00023136"/>
    </source>
</evidence>
<keyword evidence="3" id="KW-0813">Transport</keyword>
<feature type="domain" description="SLC41A/MgtE integral membrane" evidence="10">
    <location>
        <begin position="110"/>
        <end position="154"/>
    </location>
</feature>
<dbReference type="GO" id="GO:0005886">
    <property type="term" value="C:plasma membrane"/>
    <property type="evidence" value="ECO:0007669"/>
    <property type="project" value="TreeGrafter"/>
</dbReference>
<name>A0A3P8AIF2_HELPZ</name>
<comment type="subcellular location">
    <subcellularLocation>
        <location evidence="1">Membrane</location>
        <topology evidence="1">Multi-pass membrane protein</topology>
    </subcellularLocation>
</comment>
<keyword evidence="7" id="KW-0406">Ion transport</keyword>
<dbReference type="PANTHER" id="PTHR16228">
    <property type="entry name" value="DIVALENT CATION TRANSPORTER SOLUTE CARRIER FAMILY 41"/>
    <property type="match status" value="1"/>
</dbReference>
<evidence type="ECO:0000313" key="12">
    <source>
        <dbReference type="Proteomes" id="UP000050761"/>
    </source>
</evidence>
<evidence type="ECO:0000256" key="7">
    <source>
        <dbReference type="ARBA" id="ARBA00023065"/>
    </source>
</evidence>
<dbReference type="Gene3D" id="1.10.357.20">
    <property type="entry name" value="SLC41 divalent cation transporters, integral membrane domain"/>
    <property type="match status" value="1"/>
</dbReference>
<feature type="transmembrane region" description="Helical" evidence="9">
    <location>
        <begin position="136"/>
        <end position="158"/>
    </location>
</feature>
<dbReference type="WBParaSite" id="HPBE_0001912701-mRNA-1">
    <property type="protein sequence ID" value="HPBE_0001912701-mRNA-1"/>
    <property type="gene ID" value="HPBE_0001912701"/>
</dbReference>
<evidence type="ECO:0000256" key="2">
    <source>
        <dbReference type="ARBA" id="ARBA00009749"/>
    </source>
</evidence>
<dbReference type="Pfam" id="PF01769">
    <property type="entry name" value="MgtE"/>
    <property type="match status" value="1"/>
</dbReference>
<evidence type="ECO:0000259" key="10">
    <source>
        <dbReference type="Pfam" id="PF01769"/>
    </source>
</evidence>
<evidence type="ECO:0000256" key="5">
    <source>
        <dbReference type="ARBA" id="ARBA00022842"/>
    </source>
</evidence>
<dbReference type="InterPro" id="IPR045349">
    <property type="entry name" value="SLC41A1-3"/>
</dbReference>
<dbReference type="SUPFAM" id="SSF161093">
    <property type="entry name" value="MgtE membrane domain-like"/>
    <property type="match status" value="1"/>
</dbReference>
<dbReference type="GO" id="GO:0008324">
    <property type="term" value="F:monoatomic cation transmembrane transporter activity"/>
    <property type="evidence" value="ECO:0007669"/>
    <property type="project" value="InterPro"/>
</dbReference>
<dbReference type="Proteomes" id="UP000050761">
    <property type="component" value="Unassembled WGS sequence"/>
</dbReference>
<evidence type="ECO:0000256" key="1">
    <source>
        <dbReference type="ARBA" id="ARBA00004141"/>
    </source>
</evidence>